<evidence type="ECO:0000313" key="2">
    <source>
        <dbReference type="EMBL" id="GCE22911.1"/>
    </source>
</evidence>
<accession>A0A402AUW3</accession>
<sequence length="602" mass="68895">METRVPTAYRMYLQFSNGPLAQQRYEIPLSLSISIGSSLSDTIRIPTLQPGHAHIWQDHEHLMIGVSNVANYLAINQKRTHRAELHDGDTITLGDFGVMCQLQVVYQPVRKPVRENDPPVDTVIGKGQLSRVMLKHATHTSQPVVVPALEEQPQTCNEATRYLCMAVYSDENFCNYVNNNILNEDIRTFGDTSGLDVHAIARWTLAARRRFVLRDIALVTAFVLGLWLIGPGLAIFGLLSYLLPFILCWLILIVERCWCYYGPEVGKLRRSNFTPGVGGVALPTSVEWNLNMGLPQKPGNVVVYSGFSPFVGAGVNVKNWSFVIDITKGKDLLGKKAHPKSFTLSELYNTLASDMKKLNLTGLTVEDKLYVDGKEIGERREFLPNPFAHPVTWLDDTILLKYKDRTTPDQAGASERADDEHIRYYQCYKVDFWQGDLVLSFFLRFHRIGNNLLVEGNDYLLPPIDERYREIDEMRTRFDLRWLFKLLLRTAVPSSLTMILLTPYRLVGHLLKDWLLARRRRTQTEIEHKPTFDYGATTSLREIASSATYQRHFQRLDQEYYLKLIEYQLLVSLTAFMDAHTIDSTQLRERQQAIFNAGIIFS</sequence>
<evidence type="ECO:0008006" key="4">
    <source>
        <dbReference type="Google" id="ProtNLM"/>
    </source>
</evidence>
<dbReference type="AlphaFoldDB" id="A0A402AUW3"/>
<keyword evidence="3" id="KW-1185">Reference proteome</keyword>
<dbReference type="OrthoDB" id="3078176at2"/>
<comment type="caution">
    <text evidence="2">The sequence shown here is derived from an EMBL/GenBank/DDBJ whole genome shotgun (WGS) entry which is preliminary data.</text>
</comment>
<reference evidence="3" key="1">
    <citation type="submission" date="2018-12" db="EMBL/GenBank/DDBJ databases">
        <title>Tengunoibacter tsumagoiensis gen. nov., sp. nov., Dictyobacter kobayashii sp. nov., D. alpinus sp. nov., and D. joshuensis sp. nov. and description of Dictyobacteraceae fam. nov. within the order Ktedonobacterales isolated from Tengu-no-mugimeshi.</title>
        <authorList>
            <person name="Wang C.M."/>
            <person name="Zheng Y."/>
            <person name="Sakai Y."/>
            <person name="Toyoda A."/>
            <person name="Minakuchi Y."/>
            <person name="Abe K."/>
            <person name="Yokota A."/>
            <person name="Yabe S."/>
        </authorList>
    </citation>
    <scope>NUCLEOTIDE SEQUENCE [LARGE SCALE GENOMIC DNA]</scope>
    <source>
        <strain evidence="3">Uno11</strain>
    </source>
</reference>
<protein>
    <recommendedName>
        <fullName evidence="4">FHA domain-containing protein</fullName>
    </recommendedName>
</protein>
<gene>
    <name evidence="2" type="ORF">KDK_67110</name>
</gene>
<evidence type="ECO:0000256" key="1">
    <source>
        <dbReference type="SAM" id="Phobius"/>
    </source>
</evidence>
<evidence type="ECO:0000313" key="3">
    <source>
        <dbReference type="Proteomes" id="UP000287188"/>
    </source>
</evidence>
<dbReference type="RefSeq" id="WP_126556392.1">
    <property type="nucleotide sequence ID" value="NZ_BIFS01000002.1"/>
</dbReference>
<proteinExistence type="predicted"/>
<keyword evidence="1" id="KW-0812">Transmembrane</keyword>
<dbReference type="Proteomes" id="UP000287188">
    <property type="component" value="Unassembled WGS sequence"/>
</dbReference>
<feature type="transmembrane region" description="Helical" evidence="1">
    <location>
        <begin position="211"/>
        <end position="229"/>
    </location>
</feature>
<dbReference type="SUPFAM" id="SSF49879">
    <property type="entry name" value="SMAD/FHA domain"/>
    <property type="match status" value="1"/>
</dbReference>
<dbReference type="InterPro" id="IPR008984">
    <property type="entry name" value="SMAD_FHA_dom_sf"/>
</dbReference>
<organism evidence="2 3">
    <name type="scientific">Dictyobacter kobayashii</name>
    <dbReference type="NCBI Taxonomy" id="2014872"/>
    <lineage>
        <taxon>Bacteria</taxon>
        <taxon>Bacillati</taxon>
        <taxon>Chloroflexota</taxon>
        <taxon>Ktedonobacteria</taxon>
        <taxon>Ktedonobacterales</taxon>
        <taxon>Dictyobacteraceae</taxon>
        <taxon>Dictyobacter</taxon>
    </lineage>
</organism>
<name>A0A402AUW3_9CHLR</name>
<dbReference type="EMBL" id="BIFS01000002">
    <property type="protein sequence ID" value="GCE22911.1"/>
    <property type="molecule type" value="Genomic_DNA"/>
</dbReference>
<keyword evidence="1" id="KW-1133">Transmembrane helix</keyword>
<dbReference type="Gene3D" id="2.60.200.20">
    <property type="match status" value="1"/>
</dbReference>
<keyword evidence="1" id="KW-0472">Membrane</keyword>